<dbReference type="GO" id="GO:0000028">
    <property type="term" value="P:ribosomal small subunit assembly"/>
    <property type="evidence" value="ECO:0007669"/>
    <property type="project" value="TreeGrafter"/>
</dbReference>
<proteinExistence type="inferred from homology"/>
<dbReference type="SUPFAM" id="SSF74942">
    <property type="entry name" value="YhbC-like, C-terminal domain"/>
    <property type="match status" value="1"/>
</dbReference>
<protein>
    <recommendedName>
        <fullName evidence="3">Ribosome maturation factor RimP</fullName>
    </recommendedName>
</protein>
<reference evidence="7" key="1">
    <citation type="submission" date="2020-09" db="EMBL/GenBank/DDBJ databases">
        <title>Complete genome sequencing of Faecalibacillus intestinalis strain 14EGH31.</title>
        <authorList>
            <person name="Sakamoto M."/>
            <person name="Murakami T."/>
            <person name="Mori H."/>
        </authorList>
    </citation>
    <scope>NUCLEOTIDE SEQUENCE [LARGE SCALE GENOMIC DNA]</scope>
    <source>
        <strain evidence="7">14EGH31</strain>
    </source>
</reference>
<dbReference type="InterPro" id="IPR028998">
    <property type="entry name" value="RimP_C"/>
</dbReference>
<organism evidence="6 7">
    <name type="scientific">Faecalibacillus intestinalis</name>
    <dbReference type="NCBI Taxonomy" id="1982626"/>
    <lineage>
        <taxon>Bacteria</taxon>
        <taxon>Bacillati</taxon>
        <taxon>Bacillota</taxon>
        <taxon>Erysipelotrichia</taxon>
        <taxon>Erysipelotrichales</taxon>
        <taxon>Coprobacillaceae</taxon>
        <taxon>Faecalibacillus</taxon>
    </lineage>
</organism>
<evidence type="ECO:0000259" key="5">
    <source>
        <dbReference type="Pfam" id="PF17384"/>
    </source>
</evidence>
<accession>A0A7I8DYV2</accession>
<dbReference type="Gene3D" id="2.30.30.180">
    <property type="entry name" value="Ribosome maturation factor RimP, C-terminal domain"/>
    <property type="match status" value="1"/>
</dbReference>
<gene>
    <name evidence="3 6" type="primary">rimP</name>
    <name evidence="6" type="ORF">Fi14EGH31_15490</name>
</gene>
<evidence type="ECO:0000313" key="6">
    <source>
        <dbReference type="EMBL" id="BCL57837.1"/>
    </source>
</evidence>
<dbReference type="SUPFAM" id="SSF75420">
    <property type="entry name" value="YhbC-like, N-terminal domain"/>
    <property type="match status" value="1"/>
</dbReference>
<comment type="function">
    <text evidence="3">Required for maturation of 30S ribosomal subunits.</text>
</comment>
<dbReference type="PANTHER" id="PTHR33867:SF1">
    <property type="entry name" value="RIBOSOME MATURATION FACTOR RIMP"/>
    <property type="match status" value="1"/>
</dbReference>
<keyword evidence="1 3" id="KW-0963">Cytoplasm</keyword>
<sequence>MCYITYSFIKRNEWGNPLFIIEWGEKMELLESIKEMVLPLIEQNDCYLDDIEYVKDNNEMYLRIYIEKNEGYLDMDTCVAVSELISDKLDETDPIKDEYILEVSSPGIEKPLKTFEQVQKSVGEYVYAKFKNPKAGLYEVEGYLKSVDNQELEFEYLVKNIKKKIIVNYDNIQFIRLAVKF</sequence>
<feature type="domain" description="Ribosome maturation factor RimP C-terminal" evidence="5">
    <location>
        <begin position="112"/>
        <end position="181"/>
    </location>
</feature>
<dbReference type="GO" id="GO:0006412">
    <property type="term" value="P:translation"/>
    <property type="evidence" value="ECO:0007669"/>
    <property type="project" value="TreeGrafter"/>
</dbReference>
<dbReference type="Proteomes" id="UP000593842">
    <property type="component" value="Chromosome"/>
</dbReference>
<dbReference type="InterPro" id="IPR003728">
    <property type="entry name" value="Ribosome_maturation_RimP"/>
</dbReference>
<dbReference type="KEGG" id="fit:Fi14EGH31_15490"/>
<evidence type="ECO:0000256" key="3">
    <source>
        <dbReference type="HAMAP-Rule" id="MF_01077"/>
    </source>
</evidence>
<dbReference type="EMBL" id="AP024085">
    <property type="protein sequence ID" value="BCL57837.1"/>
    <property type="molecule type" value="Genomic_DNA"/>
</dbReference>
<dbReference type="Gene3D" id="3.30.300.70">
    <property type="entry name" value="RimP-like superfamily, N-terminal"/>
    <property type="match status" value="1"/>
</dbReference>
<keyword evidence="2 3" id="KW-0690">Ribosome biogenesis</keyword>
<dbReference type="GO" id="GO:0005829">
    <property type="term" value="C:cytosol"/>
    <property type="evidence" value="ECO:0007669"/>
    <property type="project" value="TreeGrafter"/>
</dbReference>
<dbReference type="FunFam" id="3.30.300.70:FF:000001">
    <property type="entry name" value="Ribosome maturation factor RimP"/>
    <property type="match status" value="1"/>
</dbReference>
<name>A0A7I8DYV2_9FIRM</name>
<comment type="subcellular location">
    <subcellularLocation>
        <location evidence="3">Cytoplasm</location>
    </subcellularLocation>
</comment>
<evidence type="ECO:0000259" key="4">
    <source>
        <dbReference type="Pfam" id="PF02576"/>
    </source>
</evidence>
<dbReference type="HAMAP" id="MF_01077">
    <property type="entry name" value="RimP"/>
    <property type="match status" value="1"/>
</dbReference>
<dbReference type="Pfam" id="PF02576">
    <property type="entry name" value="RimP_N"/>
    <property type="match status" value="1"/>
</dbReference>
<feature type="domain" description="Ribosome maturation factor RimP N-terminal" evidence="4">
    <location>
        <begin position="37"/>
        <end position="109"/>
    </location>
</feature>
<dbReference type="InterPro" id="IPR036847">
    <property type="entry name" value="RimP_C_sf"/>
</dbReference>
<evidence type="ECO:0000256" key="2">
    <source>
        <dbReference type="ARBA" id="ARBA00022517"/>
    </source>
</evidence>
<evidence type="ECO:0000256" key="1">
    <source>
        <dbReference type="ARBA" id="ARBA00022490"/>
    </source>
</evidence>
<evidence type="ECO:0000313" key="7">
    <source>
        <dbReference type="Proteomes" id="UP000593842"/>
    </source>
</evidence>
<dbReference type="InterPro" id="IPR028989">
    <property type="entry name" value="RimP_N"/>
</dbReference>
<dbReference type="InterPro" id="IPR035956">
    <property type="entry name" value="RimP_N_sf"/>
</dbReference>
<dbReference type="AlphaFoldDB" id="A0A7I8DYV2"/>
<dbReference type="Pfam" id="PF17384">
    <property type="entry name" value="DUF150_C"/>
    <property type="match status" value="1"/>
</dbReference>
<dbReference type="PANTHER" id="PTHR33867">
    <property type="entry name" value="RIBOSOME MATURATION FACTOR RIMP"/>
    <property type="match status" value="1"/>
</dbReference>
<dbReference type="CDD" id="cd01734">
    <property type="entry name" value="YlxS_C"/>
    <property type="match status" value="1"/>
</dbReference>
<comment type="similarity">
    <text evidence="3">Belongs to the RimP family.</text>
</comment>